<feature type="domain" description="Intermembrane lipid transfer protein VPS13-like C-terminal" evidence="6">
    <location>
        <begin position="3413"/>
        <end position="3483"/>
    </location>
</feature>
<evidence type="ECO:0000256" key="3">
    <source>
        <dbReference type="ARBA" id="ARBA00023055"/>
    </source>
</evidence>
<dbReference type="Pfam" id="PF12624">
    <property type="entry name" value="VPS13_N"/>
    <property type="match status" value="1"/>
</dbReference>
<keyword evidence="3" id="KW-0445">Lipid transport</keyword>
<dbReference type="Proteomes" id="UP000325081">
    <property type="component" value="Unassembled WGS sequence"/>
</dbReference>
<dbReference type="GO" id="GO:0006623">
    <property type="term" value="P:protein targeting to vacuole"/>
    <property type="evidence" value="ECO:0007669"/>
    <property type="project" value="TreeGrafter"/>
</dbReference>
<gene>
    <name evidence="7" type="ORF">STAS_05094</name>
</gene>
<dbReference type="GO" id="GO:0006869">
    <property type="term" value="P:lipid transport"/>
    <property type="evidence" value="ECO:0007669"/>
    <property type="project" value="UniProtKB-KW"/>
</dbReference>
<dbReference type="InterPro" id="IPR026847">
    <property type="entry name" value="VPS13"/>
</dbReference>
<dbReference type="PANTHER" id="PTHR16166:SF143">
    <property type="entry name" value="PROTEIN SORTING-ASSOCIATED PROTEIN, PUTATIVE (DUF1162)-RELATED"/>
    <property type="match status" value="1"/>
</dbReference>
<protein>
    <submittedName>
        <fullName evidence="7">Vacuolar protein sorting-associated protein</fullName>
    </submittedName>
</protein>
<dbReference type="InterPro" id="IPR009543">
    <property type="entry name" value="VPS13_VAB"/>
</dbReference>
<reference evidence="8" key="1">
    <citation type="journal article" date="2019" name="Curr. Biol.">
        <title>Genome Sequence of Striga asiatica Provides Insight into the Evolution of Plant Parasitism.</title>
        <authorList>
            <person name="Yoshida S."/>
            <person name="Kim S."/>
            <person name="Wafula E.K."/>
            <person name="Tanskanen J."/>
            <person name="Kim Y.M."/>
            <person name="Honaas L."/>
            <person name="Yang Z."/>
            <person name="Spallek T."/>
            <person name="Conn C.E."/>
            <person name="Ichihashi Y."/>
            <person name="Cheong K."/>
            <person name="Cui S."/>
            <person name="Der J.P."/>
            <person name="Gundlach H."/>
            <person name="Jiao Y."/>
            <person name="Hori C."/>
            <person name="Ishida J.K."/>
            <person name="Kasahara H."/>
            <person name="Kiba T."/>
            <person name="Kim M.S."/>
            <person name="Koo N."/>
            <person name="Laohavisit A."/>
            <person name="Lee Y.H."/>
            <person name="Lumba S."/>
            <person name="McCourt P."/>
            <person name="Mortimer J.C."/>
            <person name="Mutuku J.M."/>
            <person name="Nomura T."/>
            <person name="Sasaki-Sekimoto Y."/>
            <person name="Seto Y."/>
            <person name="Wang Y."/>
            <person name="Wakatake T."/>
            <person name="Sakakibara H."/>
            <person name="Demura T."/>
            <person name="Yamaguchi S."/>
            <person name="Yoneyama K."/>
            <person name="Manabe R.I."/>
            <person name="Nelson D.C."/>
            <person name="Schulman A.H."/>
            <person name="Timko M.P."/>
            <person name="dePamphilis C.W."/>
            <person name="Choi D."/>
            <person name="Shirasu K."/>
        </authorList>
    </citation>
    <scope>NUCLEOTIDE SEQUENCE [LARGE SCALE GENOMIC DNA]</scope>
    <source>
        <strain evidence="8">cv. UVA1</strain>
    </source>
</reference>
<sequence>MFEGLVRQLILGYLGKYIKDIQKEQLKITLWNEEVLLENVELILEAFDYLQLPFTFRKVLPFGLLTGDVISLITCIVLKTLLLGTVAFAIEIEVPATEAYVVYSVVVDVDVEVTDCNYNREVVASEMYTFEMYEGRDKMTSSSRKTNEKCKGTGNQAGKSFISYITAKILDSIQVSIRNVHILYRDTLSATRYQVWTFFMPMDCGRIEKEGKNGNYEDILFGVKFSSLTILRQTAFGPSTANVRRGQVNKLIEVQSLELYCDILNANNKSHTENADAFKSTEKENLEDTKYFSMLAPLNVSVSLSVKRSGKLLDDAPQYTINAELGCLGASMNEVQLQQILSLCDYVSLSRLREKYGRYRPWWSPLEKKLKGWQKAWWNYAQESVLSDVRRRLRRTSWKYFGERLSTRRKYVNLYKAKLKCLRHDQVIEEDIQHELEEMEKETDIDDILSYRSVAERELEDFLVNSSTRYGTNCGNIDKSEGDDRPTSKPRSWLNWLSYGMLGAGGTDDSDRFSGVISDDVIKDIYEATKFNPAAVLVGDSAMMDEVYFSSLKINISEIRTTFWSMLLACKRLVIAFIGSLRLKELGCSIVDLMLTGIYVEGRVWEKSETIIVSVNSAQMLDPVNNQVVMFTKKVKSLDEVLAKEEPSLNIKIDLYPSSSDLSSSVKVVLGSSELCCDPVFVKNIADFLFVIPHFSFQRNRHARYFRASWYMHQHLRISFLSSFSRCFAEQWASMNLQFLPAFILGFYCDVPVSMLISYTYQLNNKLWLDFYETSHSESTAEAPLIRGLNIDGPNDCFFLSSRTKMIWDVNLFNTVINMPWKDVKAHNMVIEVAAISITSKSEVDSSTSDLGDKSHLLSRYIGLGLGSVQDMLGGCQLQDLYDHFDFQINDAQIRLMMPSSATTPFVEKFNASLSLVSCILPDEPILKELEVHVHVPSLTVHTSVSIYEEILGLISQLITHLPPSDSTASVELKSNGLKTSLYKWFSIHANLDIIFLTVNLEESVADDFTLNFCGQKLGVRFDYSDVPKCWVSMQTCQITSTSTKDDQRNQVLCSTRSMLGSETKHQQNNGVELDGRNGNLGGGSSTVDGCIFMHFEILGTGCGFLQKYTVYATDLDIHCYPFVVGHLAGFFNKIGVSRDSDIDGTIPDIESENSSRHGFDLKNDVPSSEIGSYESSNISLNHISFTQFDNLRSCCNLENMVDVGLKLSKSFYSEDQKTQYRSIMERSDILTASLVNSKFDADSSERTYMNGEMVLGNLSLGSITMHFHDSSCIVGTVVVPLAKLIFRVHEDSFDIVCSTEGLVLSSSWWNHISSEYLWGPISSNCSPVLNLHMKKRHAGSPNSQVEFRFHIQQVSCMLTSEFLAMFIGYFSLPDWSPFATDHLDTMSFENSGTIKYDFEIVDCNVITPANTDYSEFLKADIKQLHIAFFENSNRSSITKGIPSACCFDAGKFSGRNQCLDFLGCDLSLSVLLLETNEINPLNRWRNLSLVASLSADVWVRIPYDSGSGLASSPVCIMAMVNECLVDIEEVCAITGFRTLSYIIDRFSLLDEESKLFTSDVPHFLQASNQMMRYAALVPTTSNMAYVEMRFCVESLSLRLHQLRRDSIFSETTTEAEMHFVCSISLMAGKPHCINISFSSLSLFSSLNCVVLAEFACPGSCSSALDIIFSVTDYGENRVVVSFPCLDVWLHLPDWNEVIDVVSSLAKQLPKLQPSTSAEDISGIPVDNVKSGVDAPNHEAPLNISDVSAFPTLALEHVGFSVHIPGLVNGNAKDAFGGHPFFNKHPLDEYCSGPGGNHVCFLSISLQSRNNEILVAGGKTLKLTVCLENLNGTLKLFTGEGAQTWPLFQFSKIYLGTEIFMYGSGNVDLKLLSRCDCMDLSLSSYILYLFHLAWFEKSEQVPSQFNLRRVDLELQLRKLSLLLTDWKTSNAPLLEFLVRDSIVFSTFTEDEIDGSLGCELQMNYYSIDKVLWEPFMEPWKFQLRMSRKQDVGCLFSGTIMTDISLESKTHLNVNLNESIIEHAYLVSNNSAHCSIQYKVVSRTIEMIGDAWTHSGMAEIPNPSNSQIAKIPEARRYTPYILQNLTTLPLAFFISQQSFGNDDLGVSPSKGFLQPGSSTLVHINESPAELLFRYRPAQSSDRLNDNQLLEAAHRYVSFQLEATSVPSAPISMDLVGRRYFEVEFSQSSHVLEVQSDENSMKRNGKSKGDGVGDAARGFAIPVLIDVSVQRFTKLIRLYSTVVILNSTSMLLEVRFDIPFGVAPKVLGPIYPGQEFPLPIHLAEAGCIRWRPLGDSYLWSETFNMSSIISEDVRIGFLRAFVCYPSQPSSEAFRCCITVNKQCLPPVVRTRRVNSSVDLESGKQTPGSNVQSLNNFEIPRNRFLYQLMLTSPLVLKNYLMRPVSVTLENAGVTRTAFLSEVETYLYHIDSSHDLSITFQMHGFRPSTLKFPRAESFCGKAKFSGTKFSLSEIIKFDPEFSDGPLYITMEKVMDAASGARELFIFVPFLLYNCTGFSLVLSTSVNEMKGGYNCIIPSCYNLDEQSLVKKKDGLGLIYSDQTFPASGCIGETYSSSPNFVQSGSGKVTACLFSPDPHLCSGEAMVKLSRYLPSVTESSPKHSWSAPFSLVPPAGSASVLLPQPSMAVGYELSVSVMAAPFSARTKIITFQPRFVIANACTKKILYKQKGTDSPFLLETGKHSHIQWMDTTRDFLLSVRFDEPGSEWSGCFSPENLGDTQVKVRNYMTTAVNMMRVEVRSADVSAEEGKIVGSTSGNSETNLILLSIDDTGFMPYRIDNHSRERLRIYQPKCESFETVIYPYTSSSYAWDEPCYPHRLIVEVPGERILGTFAIDDASAHSLVCLPATSEKPERNLLISLHSERAIKVLSIIDSSYHVLEDLKSLHVPQLKDKGRQTQKYESFLSYKERFSIDIPFLGVSLMSSRPEELLFACAKKLKVNFVQSLDQQQFSLQTALLQIDNQLHTTPYPVILSFNRGNKSNFVNQMKFKDKSAIGGGASQIASTDLHEPAFSLAVSKWRNSDASVVSFEYINLRIEDFYLEIELEIVLRLFEFCKSTSSRLRSRVFQHVDSTQSLVFSDSEFAETSKIAWASSARLDEKHPFGASTMLSNDKKRSYLLPHVVPIGAPWQEICLSTWKHKKIYVELFDMGPIKLTLSFSSSPWIQRNGVLTSGESLIHRGLMALADVEGAKINFKQLVLSDQMASWESIQEILVSHYTRQFLHEMYKVFGSAGVIGNPLGFARSLGLGIKDFFSLPIWSVFQSPAGLITGMAQGTTSLLSNTVYAISDATSQFSKAAHKGIVAFTFDDKNAMMIERQKKGMSLHSKGVINEFLEGLTGVLQSPIKGAEKHGLPGVVSGIALGVTGLVARPAASMLEVTGKAAQSIRNRSRISIQRRCHRVRLPRPLSAGSPLRPYSWEEAVGSYLLKKLKEEEKDEEEEENLVMCKALKNPGEYVLITQRHILVVSLKHFGEPSFEGVPADPEWDVLSRIGMESVILADNDSEVVHIVGSGLDASSAAASHGKRMPWKNFQTPLPLLQTNLELSCGEEADKLLRAIRCLMETGKEKGWGRSIYIVHQTNIR</sequence>
<evidence type="ECO:0000259" key="6">
    <source>
        <dbReference type="Pfam" id="PF25037"/>
    </source>
</evidence>
<comment type="similarity">
    <text evidence="1">Belongs to the VPS13 family.</text>
</comment>
<keyword evidence="8" id="KW-1185">Reference proteome</keyword>
<keyword evidence="2" id="KW-0813">Transport</keyword>
<organism evidence="7 8">
    <name type="scientific">Striga asiatica</name>
    <name type="common">Asiatic witchweed</name>
    <name type="synonym">Buchnera asiatica</name>
    <dbReference type="NCBI Taxonomy" id="4170"/>
    <lineage>
        <taxon>Eukaryota</taxon>
        <taxon>Viridiplantae</taxon>
        <taxon>Streptophyta</taxon>
        <taxon>Embryophyta</taxon>
        <taxon>Tracheophyta</taxon>
        <taxon>Spermatophyta</taxon>
        <taxon>Magnoliopsida</taxon>
        <taxon>eudicotyledons</taxon>
        <taxon>Gunneridae</taxon>
        <taxon>Pentapetalae</taxon>
        <taxon>asterids</taxon>
        <taxon>lamiids</taxon>
        <taxon>Lamiales</taxon>
        <taxon>Orobanchaceae</taxon>
        <taxon>Buchnereae</taxon>
        <taxon>Striga</taxon>
    </lineage>
</organism>
<dbReference type="Pfam" id="PF25036">
    <property type="entry name" value="VPS13_VAB"/>
    <property type="match status" value="1"/>
</dbReference>
<evidence type="ECO:0000259" key="4">
    <source>
        <dbReference type="Pfam" id="PF12624"/>
    </source>
</evidence>
<feature type="domain" description="Chorein N-terminal" evidence="4">
    <location>
        <begin position="216"/>
        <end position="689"/>
    </location>
</feature>
<dbReference type="InterPro" id="IPR026854">
    <property type="entry name" value="VPS13_N"/>
</dbReference>
<dbReference type="Pfam" id="PF25037">
    <property type="entry name" value="VPS13_C"/>
    <property type="match status" value="1"/>
</dbReference>
<name>A0A5A7P901_STRAF</name>
<dbReference type="GO" id="GO:0045053">
    <property type="term" value="P:protein retention in Golgi apparatus"/>
    <property type="evidence" value="ECO:0007669"/>
    <property type="project" value="TreeGrafter"/>
</dbReference>
<proteinExistence type="inferred from homology"/>
<dbReference type="EMBL" id="BKCP01003447">
    <property type="protein sequence ID" value="GER29249.1"/>
    <property type="molecule type" value="Genomic_DNA"/>
</dbReference>
<comment type="caution">
    <text evidence="7">The sequence shown here is derived from an EMBL/GenBank/DDBJ whole genome shotgun (WGS) entry which is preliminary data.</text>
</comment>
<accession>A0A5A7P901</accession>
<dbReference type="OrthoDB" id="428159at2759"/>
<dbReference type="PANTHER" id="PTHR16166">
    <property type="entry name" value="VACUOLAR PROTEIN SORTING-ASSOCIATED PROTEIN VPS13"/>
    <property type="match status" value="1"/>
</dbReference>
<evidence type="ECO:0000256" key="1">
    <source>
        <dbReference type="ARBA" id="ARBA00006545"/>
    </source>
</evidence>
<dbReference type="InterPro" id="IPR056748">
    <property type="entry name" value="VPS13-like_C"/>
</dbReference>
<evidence type="ECO:0000313" key="7">
    <source>
        <dbReference type="EMBL" id="GER29249.1"/>
    </source>
</evidence>
<evidence type="ECO:0000313" key="8">
    <source>
        <dbReference type="Proteomes" id="UP000325081"/>
    </source>
</evidence>
<feature type="domain" description="Vacuolar protein sorting-associated protein 13 VPS13 adaptor binding" evidence="5">
    <location>
        <begin position="2231"/>
        <end position="2828"/>
    </location>
</feature>
<evidence type="ECO:0000259" key="5">
    <source>
        <dbReference type="Pfam" id="PF25036"/>
    </source>
</evidence>
<evidence type="ECO:0000256" key="2">
    <source>
        <dbReference type="ARBA" id="ARBA00022448"/>
    </source>
</evidence>